<dbReference type="Gene3D" id="1.20.58.340">
    <property type="entry name" value="Magnesium transport protein CorA, transmembrane region"/>
    <property type="match status" value="1"/>
</dbReference>
<evidence type="ECO:0000313" key="6">
    <source>
        <dbReference type="EMBL" id="KAL1871657.1"/>
    </source>
</evidence>
<comment type="caution">
    <text evidence="6">The sequence shown here is derived from an EMBL/GenBank/DDBJ whole genome shotgun (WGS) entry which is preliminary data.</text>
</comment>
<evidence type="ECO:0000256" key="1">
    <source>
        <dbReference type="ARBA" id="ARBA00004141"/>
    </source>
</evidence>
<dbReference type="SUPFAM" id="SSF144083">
    <property type="entry name" value="Magnesium transport protein CorA, transmembrane region"/>
    <property type="match status" value="1"/>
</dbReference>
<accession>A0ABR3X7K4</accession>
<evidence type="ECO:0000313" key="7">
    <source>
        <dbReference type="Proteomes" id="UP001583177"/>
    </source>
</evidence>
<dbReference type="InterPro" id="IPR045863">
    <property type="entry name" value="CorA_TM1_TM2"/>
</dbReference>
<evidence type="ECO:0000256" key="4">
    <source>
        <dbReference type="ARBA" id="ARBA00023136"/>
    </source>
</evidence>
<protein>
    <submittedName>
        <fullName evidence="6">Uncharacterized protein</fullName>
    </submittedName>
</protein>
<keyword evidence="4 5" id="KW-0472">Membrane</keyword>
<comment type="subcellular location">
    <subcellularLocation>
        <location evidence="1">Membrane</location>
        <topology evidence="1">Multi-pass membrane protein</topology>
    </subcellularLocation>
</comment>
<evidence type="ECO:0000256" key="5">
    <source>
        <dbReference type="SAM" id="Phobius"/>
    </source>
</evidence>
<feature type="transmembrane region" description="Helical" evidence="5">
    <location>
        <begin position="271"/>
        <end position="293"/>
    </location>
</feature>
<name>A0ABR3X7K4_9PEZI</name>
<evidence type="ECO:0000256" key="3">
    <source>
        <dbReference type="ARBA" id="ARBA00022989"/>
    </source>
</evidence>
<reference evidence="6 7" key="1">
    <citation type="journal article" date="2024" name="IMA Fungus">
        <title>IMA Genome - F19 : A genome assembly and annotation guide to empower mycologists, including annotated draft genome sequences of Ceratocystis pirilliformis, Diaporthe australafricana, Fusarium ophioides, Paecilomyces lecythidis, and Sporothrix stenoceras.</title>
        <authorList>
            <person name="Aylward J."/>
            <person name="Wilson A.M."/>
            <person name="Visagie C.M."/>
            <person name="Spraker J."/>
            <person name="Barnes I."/>
            <person name="Buitendag C."/>
            <person name="Ceriani C."/>
            <person name="Del Mar Angel L."/>
            <person name="du Plessis D."/>
            <person name="Fuchs T."/>
            <person name="Gasser K."/>
            <person name="Kramer D."/>
            <person name="Li W."/>
            <person name="Munsamy K."/>
            <person name="Piso A."/>
            <person name="Price J.L."/>
            <person name="Sonnekus B."/>
            <person name="Thomas C."/>
            <person name="van der Nest A."/>
            <person name="van Dijk A."/>
            <person name="van Heerden A."/>
            <person name="van Vuuren N."/>
            <person name="Yilmaz N."/>
            <person name="Duong T.A."/>
            <person name="van der Merwe N.A."/>
            <person name="Wingfield M.J."/>
            <person name="Wingfield B.D."/>
        </authorList>
    </citation>
    <scope>NUCLEOTIDE SEQUENCE [LARGE SCALE GENOMIC DNA]</scope>
    <source>
        <strain evidence="6 7">CMW 18300</strain>
    </source>
</reference>
<evidence type="ECO:0000256" key="2">
    <source>
        <dbReference type="ARBA" id="ARBA00022692"/>
    </source>
</evidence>
<feature type="transmembrane region" description="Helical" evidence="5">
    <location>
        <begin position="314"/>
        <end position="336"/>
    </location>
</feature>
<keyword evidence="7" id="KW-1185">Reference proteome</keyword>
<dbReference type="Proteomes" id="UP001583177">
    <property type="component" value="Unassembled WGS sequence"/>
</dbReference>
<proteinExistence type="predicted"/>
<gene>
    <name evidence="6" type="ORF">Daus18300_004657</name>
</gene>
<sequence>MSFLLDDGELPKPKFSLETSPYYCEPIIMNTTKSVRPLKPATVVLSSRTHKSPGFTGTRDITNTDPSAAKAVLRSIEEFDIEFEQLKDLYGPLLWEAGTPVKKKQVLLLWFNHTQLFQTLKHTEQVTSIYQGLIESKVDSKTYNLRPHLLDEFVYDANFFKVLETMAEDCTSALESLLDIIKAGLEGEGVGSQKFDVIAADLRALSSDLRRRSREMPNLLAHHLKFLEIQRGMQESNVLWMLSVLASIFLPLSLASGILSMQTRLKDLHDLLYDFCGVVILLLTLVVLFLLLAKASKMASAWNAKRKSGVGKGGAQFIITLVIVSVWSVILASFIVGMVKDIRVGGPVLGYGFAAIVGLFVFLIIAVNLSQHLKLMLELYF</sequence>
<organism evidence="6 7">
    <name type="scientific">Diaporthe australafricana</name>
    <dbReference type="NCBI Taxonomy" id="127596"/>
    <lineage>
        <taxon>Eukaryota</taxon>
        <taxon>Fungi</taxon>
        <taxon>Dikarya</taxon>
        <taxon>Ascomycota</taxon>
        <taxon>Pezizomycotina</taxon>
        <taxon>Sordariomycetes</taxon>
        <taxon>Sordariomycetidae</taxon>
        <taxon>Diaporthales</taxon>
        <taxon>Diaporthaceae</taxon>
        <taxon>Diaporthe</taxon>
    </lineage>
</organism>
<feature type="transmembrane region" description="Helical" evidence="5">
    <location>
        <begin position="348"/>
        <end position="369"/>
    </location>
</feature>
<feature type="transmembrane region" description="Helical" evidence="5">
    <location>
        <begin position="238"/>
        <end position="259"/>
    </location>
</feature>
<dbReference type="EMBL" id="JAWRVE010000032">
    <property type="protein sequence ID" value="KAL1871657.1"/>
    <property type="molecule type" value="Genomic_DNA"/>
</dbReference>
<keyword evidence="2 5" id="KW-0812">Transmembrane</keyword>
<keyword evidence="3 5" id="KW-1133">Transmembrane helix</keyword>